<dbReference type="Gene3D" id="2.130.10.10">
    <property type="entry name" value="YVTN repeat-like/Quinoprotein amine dehydrogenase"/>
    <property type="match status" value="3"/>
</dbReference>
<feature type="non-terminal residue" evidence="5">
    <location>
        <position position="430"/>
    </location>
</feature>
<dbReference type="PROSITE" id="PS00678">
    <property type="entry name" value="WD_REPEATS_1"/>
    <property type="match status" value="2"/>
</dbReference>
<evidence type="ECO:0000256" key="4">
    <source>
        <dbReference type="SAM" id="Coils"/>
    </source>
</evidence>
<keyword evidence="1 3" id="KW-0853">WD repeat</keyword>
<dbReference type="PROSITE" id="PS50082">
    <property type="entry name" value="WD_REPEATS_2"/>
    <property type="match status" value="4"/>
</dbReference>
<dbReference type="CDD" id="cd00200">
    <property type="entry name" value="WD40"/>
    <property type="match status" value="1"/>
</dbReference>
<gene>
    <name evidence="5" type="ORF">RFI_31360</name>
</gene>
<evidence type="ECO:0000256" key="2">
    <source>
        <dbReference type="ARBA" id="ARBA00022737"/>
    </source>
</evidence>
<dbReference type="AlphaFoldDB" id="X6LXE6"/>
<evidence type="ECO:0000256" key="1">
    <source>
        <dbReference type="ARBA" id="ARBA00022574"/>
    </source>
</evidence>
<feature type="repeat" description="WD" evidence="3">
    <location>
        <begin position="199"/>
        <end position="242"/>
    </location>
</feature>
<accession>X6LXE6</accession>
<dbReference type="InterPro" id="IPR001680">
    <property type="entry name" value="WD40_rpt"/>
</dbReference>
<feature type="coiled-coil region" evidence="4">
    <location>
        <begin position="3"/>
        <end position="62"/>
    </location>
</feature>
<evidence type="ECO:0000313" key="6">
    <source>
        <dbReference type="Proteomes" id="UP000023152"/>
    </source>
</evidence>
<dbReference type="SMART" id="SM00320">
    <property type="entry name" value="WD40"/>
    <property type="match status" value="6"/>
</dbReference>
<dbReference type="InterPro" id="IPR019775">
    <property type="entry name" value="WD40_repeat_CS"/>
</dbReference>
<dbReference type="SUPFAM" id="SSF50978">
    <property type="entry name" value="WD40 repeat-like"/>
    <property type="match status" value="1"/>
</dbReference>
<keyword evidence="6" id="KW-1185">Reference proteome</keyword>
<protein>
    <submittedName>
        <fullName evidence="5">G-protein beta WD-40 repeats containing protein</fullName>
    </submittedName>
</protein>
<reference evidence="5 6" key="1">
    <citation type="journal article" date="2013" name="Curr. Biol.">
        <title>The Genome of the Foraminiferan Reticulomyxa filosa.</title>
        <authorList>
            <person name="Glockner G."/>
            <person name="Hulsmann N."/>
            <person name="Schleicher M."/>
            <person name="Noegel A.A."/>
            <person name="Eichinger L."/>
            <person name="Gallinger C."/>
            <person name="Pawlowski J."/>
            <person name="Sierra R."/>
            <person name="Euteneuer U."/>
            <person name="Pillet L."/>
            <person name="Moustafa A."/>
            <person name="Platzer M."/>
            <person name="Groth M."/>
            <person name="Szafranski K."/>
            <person name="Schliwa M."/>
        </authorList>
    </citation>
    <scope>NUCLEOTIDE SEQUENCE [LARGE SCALE GENOMIC DNA]</scope>
</reference>
<evidence type="ECO:0000313" key="5">
    <source>
        <dbReference type="EMBL" id="ETO06036.1"/>
    </source>
</evidence>
<dbReference type="PROSITE" id="PS50294">
    <property type="entry name" value="WD_REPEATS_REGION"/>
    <property type="match status" value="3"/>
</dbReference>
<keyword evidence="2" id="KW-0677">Repeat</keyword>
<feature type="repeat" description="WD" evidence="3">
    <location>
        <begin position="310"/>
        <end position="356"/>
    </location>
</feature>
<dbReference type="PRINTS" id="PR00320">
    <property type="entry name" value="GPROTEINBRPT"/>
</dbReference>
<sequence length="430" mass="47126">EQLRAKENEVMEISQQLAKLNNHMKSVQKSFEEKAMAKDKQIKALEQQIETLKEQKENESKSIINLNFIPSLSSSSSSLSLSPFTNLQSMELFHSAKQVKTLVGHKGIISSVQFCPFDDGRTICSASLDQSIRLWDVQTAKQLQLFKGKSAFTCAQFSPLHCGRNDEKESKHGPAICSASRNGCIYFCDIQTGKFESIFAGHKDSVTSVHFSPFKGGRILCSGSWDETICLWDASKAQILHTLKGHEGGVNCVQFSPLSNGCAGKCIVNNKDSDSDVVDIGGAGYTICSGADDNVVRLWDVDTLKELTVFKGHKDAVFDVRYSPFAVCFGGGCLICSAGDKTVRLWDTRISQQVQLFQEHSGSVRCALFAPFRSAESNATASGNSTASTQHVVDGRQSGAVIGWNLHSIESNTDANSNVKRHFDHVFFGR</sequence>
<proteinExistence type="predicted"/>
<dbReference type="Proteomes" id="UP000023152">
    <property type="component" value="Unassembled WGS sequence"/>
</dbReference>
<dbReference type="PANTHER" id="PTHR19879">
    <property type="entry name" value="TRANSCRIPTION INITIATION FACTOR TFIID"/>
    <property type="match status" value="1"/>
</dbReference>
<evidence type="ECO:0000256" key="3">
    <source>
        <dbReference type="PROSITE-ProRule" id="PRU00221"/>
    </source>
</evidence>
<dbReference type="InterPro" id="IPR036322">
    <property type="entry name" value="WD40_repeat_dom_sf"/>
</dbReference>
<comment type="caution">
    <text evidence="5">The sequence shown here is derived from an EMBL/GenBank/DDBJ whole genome shotgun (WGS) entry which is preliminary data.</text>
</comment>
<feature type="repeat" description="WD" evidence="3">
    <location>
        <begin position="102"/>
        <end position="145"/>
    </location>
</feature>
<dbReference type="PANTHER" id="PTHR19879:SF9">
    <property type="entry name" value="TRANSCRIPTION INITIATION FACTOR TFIID SUBUNIT 5"/>
    <property type="match status" value="1"/>
</dbReference>
<feature type="non-terminal residue" evidence="5">
    <location>
        <position position="1"/>
    </location>
</feature>
<dbReference type="InterPro" id="IPR015943">
    <property type="entry name" value="WD40/YVTN_repeat-like_dom_sf"/>
</dbReference>
<organism evidence="5 6">
    <name type="scientific">Reticulomyxa filosa</name>
    <dbReference type="NCBI Taxonomy" id="46433"/>
    <lineage>
        <taxon>Eukaryota</taxon>
        <taxon>Sar</taxon>
        <taxon>Rhizaria</taxon>
        <taxon>Retaria</taxon>
        <taxon>Foraminifera</taxon>
        <taxon>Monothalamids</taxon>
        <taxon>Reticulomyxidae</taxon>
        <taxon>Reticulomyxa</taxon>
    </lineage>
</organism>
<dbReference type="InterPro" id="IPR020472">
    <property type="entry name" value="WD40_PAC1"/>
</dbReference>
<feature type="repeat" description="WD" evidence="3">
    <location>
        <begin position="287"/>
        <end position="309"/>
    </location>
</feature>
<keyword evidence="4" id="KW-0175">Coiled coil</keyword>
<name>X6LXE6_RETFI</name>
<dbReference type="EMBL" id="ASPP01027564">
    <property type="protein sequence ID" value="ETO06036.1"/>
    <property type="molecule type" value="Genomic_DNA"/>
</dbReference>
<dbReference type="Pfam" id="PF00400">
    <property type="entry name" value="WD40"/>
    <property type="match status" value="4"/>
</dbReference>